<sequence>MTATGSALLEQLVGNLEAECADLDARVAPLEAAAWRAPTPAVGWDIRDTINHLAFFDADARLAVTGPDAFTALVQRVTADGGDYVEQRTLEGRDLEPAEVLDRWRTGRAELAAALRVAEPGMRVPWFGPPMSPASFVTARLMETWAHGQDVVDALGQQRPATSGLREVAEIGYRARPFSYAARGATMPEAPVRLELTGPDGQSWTWGPPEAADVISGPALDFCLLVTQRRHRDDLALTVRGAAAQEWARIAQAFAGPPGAGREPLR</sequence>
<keyword evidence="4" id="KW-1185">Reference proteome</keyword>
<evidence type="ECO:0000259" key="2">
    <source>
        <dbReference type="Pfam" id="PF11716"/>
    </source>
</evidence>
<protein>
    <submittedName>
        <fullName evidence="3">TIGR03084 family protein</fullName>
    </submittedName>
</protein>
<reference evidence="4" key="1">
    <citation type="submission" date="2017-08" db="EMBL/GenBank/DDBJ databases">
        <authorList>
            <person name="Varghese N."/>
            <person name="Submissions S."/>
        </authorList>
    </citation>
    <scope>NUCLEOTIDE SEQUENCE [LARGE SCALE GENOMIC DNA]</scope>
    <source>
        <strain evidence="4">DSM 4725</strain>
    </source>
</reference>
<dbReference type="AlphaFoldDB" id="A0A285VG78"/>
<dbReference type="InterPro" id="IPR017517">
    <property type="entry name" value="Maleyloyr_isom"/>
</dbReference>
<dbReference type="Pfam" id="PF08608">
    <property type="entry name" value="Wyosine_form"/>
    <property type="match status" value="1"/>
</dbReference>
<dbReference type="InterPro" id="IPR013917">
    <property type="entry name" value="tRNA_wybutosine-synth"/>
</dbReference>
<evidence type="ECO:0000313" key="3">
    <source>
        <dbReference type="EMBL" id="SOC52947.1"/>
    </source>
</evidence>
<gene>
    <name evidence="3" type="ORF">SAMN05660748_4256</name>
</gene>
<dbReference type="SUPFAM" id="SSF109854">
    <property type="entry name" value="DinB/YfiT-like putative metalloenzymes"/>
    <property type="match status" value="1"/>
</dbReference>
<feature type="domain" description="Mycothiol-dependent maleylpyruvate isomerase metal-binding" evidence="2">
    <location>
        <begin position="16"/>
        <end position="151"/>
    </location>
</feature>
<evidence type="ECO:0000313" key="4">
    <source>
        <dbReference type="Proteomes" id="UP000219435"/>
    </source>
</evidence>
<dbReference type="InterPro" id="IPR034660">
    <property type="entry name" value="DinB/YfiT-like"/>
</dbReference>
<dbReference type="EMBL" id="OBQI01000007">
    <property type="protein sequence ID" value="SOC52947.1"/>
    <property type="molecule type" value="Genomic_DNA"/>
</dbReference>
<dbReference type="Proteomes" id="UP000219435">
    <property type="component" value="Unassembled WGS sequence"/>
</dbReference>
<accession>A0A285VG78</accession>
<dbReference type="OrthoDB" id="113180at2"/>
<organism evidence="3 4">
    <name type="scientific">Blastococcus aggregatus</name>
    <dbReference type="NCBI Taxonomy" id="38502"/>
    <lineage>
        <taxon>Bacteria</taxon>
        <taxon>Bacillati</taxon>
        <taxon>Actinomycetota</taxon>
        <taxon>Actinomycetes</taxon>
        <taxon>Geodermatophilales</taxon>
        <taxon>Geodermatophilaceae</taxon>
        <taxon>Blastococcus</taxon>
    </lineage>
</organism>
<dbReference type="InterPro" id="IPR024344">
    <property type="entry name" value="MDMPI_metal-binding"/>
</dbReference>
<name>A0A285VG78_9ACTN</name>
<dbReference type="NCBIfam" id="TIGR03083">
    <property type="entry name" value="maleylpyruvate isomerase family mycothiol-dependent enzyme"/>
    <property type="match status" value="1"/>
</dbReference>
<dbReference type="InterPro" id="IPR017518">
    <property type="entry name" value="CHP03084"/>
</dbReference>
<evidence type="ECO:0000259" key="1">
    <source>
        <dbReference type="Pfam" id="PF08608"/>
    </source>
</evidence>
<dbReference type="Gene3D" id="1.20.120.450">
    <property type="entry name" value="dinb family like domain"/>
    <property type="match status" value="1"/>
</dbReference>
<dbReference type="NCBIfam" id="TIGR03084">
    <property type="entry name" value="TIGR03084 family metal-binding protein"/>
    <property type="match status" value="1"/>
</dbReference>
<dbReference type="Pfam" id="PF11716">
    <property type="entry name" value="MDMPI_N"/>
    <property type="match status" value="1"/>
</dbReference>
<dbReference type="RefSeq" id="WP_097196974.1">
    <property type="nucleotide sequence ID" value="NZ_OBQI01000007.1"/>
</dbReference>
<feature type="domain" description="tRNA wybutosine-synthesis" evidence="1">
    <location>
        <begin position="190"/>
        <end position="237"/>
    </location>
</feature>
<proteinExistence type="predicted"/>
<dbReference type="GO" id="GO:0046872">
    <property type="term" value="F:metal ion binding"/>
    <property type="evidence" value="ECO:0007669"/>
    <property type="project" value="InterPro"/>
</dbReference>